<comment type="caution">
    <text evidence="8">The sequence shown here is derived from an EMBL/GenBank/DDBJ whole genome shotgun (WGS) entry which is preliminary data.</text>
</comment>
<dbReference type="EMBL" id="WTYP01000001">
    <property type="protein sequence ID" value="MXP46908.1"/>
    <property type="molecule type" value="Genomic_DNA"/>
</dbReference>
<dbReference type="Pfam" id="PF13640">
    <property type="entry name" value="2OG-FeII_Oxy_3"/>
    <property type="match status" value="1"/>
</dbReference>
<dbReference type="PANTHER" id="PTHR10869:SF246">
    <property type="entry name" value="TRANSMEMBRANE PROLYL 4-HYDROXYLASE"/>
    <property type="match status" value="1"/>
</dbReference>
<keyword evidence="6" id="KW-0408">Iron</keyword>
<protein>
    <submittedName>
        <fullName evidence="8">Oxygenase</fullName>
    </submittedName>
</protein>
<evidence type="ECO:0000313" key="8">
    <source>
        <dbReference type="EMBL" id="MXP46908.1"/>
    </source>
</evidence>
<feature type="domain" description="Fe2OG dioxygenase" evidence="7">
    <location>
        <begin position="107"/>
        <end position="216"/>
    </location>
</feature>
<comment type="cofactor">
    <cofactor evidence="1">
        <name>L-ascorbate</name>
        <dbReference type="ChEBI" id="CHEBI:38290"/>
    </cofactor>
</comment>
<dbReference type="InterPro" id="IPR005123">
    <property type="entry name" value="Oxoglu/Fe-dep_dioxygenase_dom"/>
</dbReference>
<dbReference type="Gene3D" id="2.60.120.620">
    <property type="entry name" value="q2cbj1_9rhob like domain"/>
    <property type="match status" value="1"/>
</dbReference>
<dbReference type="InterPro" id="IPR045054">
    <property type="entry name" value="P4HA-like"/>
</dbReference>
<evidence type="ECO:0000259" key="7">
    <source>
        <dbReference type="PROSITE" id="PS51471"/>
    </source>
</evidence>
<sequence length="220" mass="24830">MGLPGLITVLVTHGGDSSARRLLQQQGMQRVLTPKAEIFQLRDFLPDALARELVGLIEAERRPSTIADDNGDKHFRTSETCDLAPEEPAVSLVEKLLYELNGIDPRYGEPLQGQRYDVGQEFKAHSDWFNPGGTDYLKYCSVAGQRTWTFMIYLNDVEAGGGTRFKAIGKTFKPEAGKLLCWNNRTSDLAVNPDTIHHGMKVRQGVKYILTKWYREKEWG</sequence>
<keyword evidence="3" id="KW-0847">Vitamin C</keyword>
<keyword evidence="5" id="KW-0560">Oxidoreductase</keyword>
<proteinExistence type="predicted"/>
<dbReference type="PROSITE" id="PS51471">
    <property type="entry name" value="FE2OG_OXY"/>
    <property type="match status" value="1"/>
</dbReference>
<evidence type="ECO:0000256" key="3">
    <source>
        <dbReference type="ARBA" id="ARBA00022896"/>
    </source>
</evidence>
<keyword evidence="4" id="KW-0223">Dioxygenase</keyword>
<reference evidence="8 9" key="1">
    <citation type="submission" date="2019-12" db="EMBL/GenBank/DDBJ databases">
        <title>Genomic-based taxomic classification of the family Erythrobacteraceae.</title>
        <authorList>
            <person name="Xu L."/>
        </authorList>
    </citation>
    <scope>NUCLEOTIDE SEQUENCE [LARGE SCALE GENOMIC DNA]</scope>
    <source>
        <strain evidence="8 9">SW-109</strain>
    </source>
</reference>
<evidence type="ECO:0000256" key="2">
    <source>
        <dbReference type="ARBA" id="ARBA00022723"/>
    </source>
</evidence>
<gene>
    <name evidence="8" type="ORF">GRI43_05830</name>
</gene>
<accession>A0A6I4UZ95</accession>
<dbReference type="InterPro" id="IPR044862">
    <property type="entry name" value="Pro_4_hyd_alph_FE2OG_OXY"/>
</dbReference>
<name>A0A6I4UZ95_9SPHN</name>
<dbReference type="Proteomes" id="UP000471435">
    <property type="component" value="Unassembled WGS sequence"/>
</dbReference>
<keyword evidence="2" id="KW-0479">Metal-binding</keyword>
<keyword evidence="9" id="KW-1185">Reference proteome</keyword>
<dbReference type="GO" id="GO:0005506">
    <property type="term" value="F:iron ion binding"/>
    <property type="evidence" value="ECO:0007669"/>
    <property type="project" value="InterPro"/>
</dbReference>
<dbReference type="AlphaFoldDB" id="A0A6I4UZ95"/>
<evidence type="ECO:0000313" key="9">
    <source>
        <dbReference type="Proteomes" id="UP000471435"/>
    </source>
</evidence>
<dbReference type="InterPro" id="IPR006620">
    <property type="entry name" value="Pro_4_hyd_alph"/>
</dbReference>
<dbReference type="GO" id="GO:0004656">
    <property type="term" value="F:procollagen-proline 4-dioxygenase activity"/>
    <property type="evidence" value="ECO:0007669"/>
    <property type="project" value="TreeGrafter"/>
</dbReference>
<dbReference type="PANTHER" id="PTHR10869">
    <property type="entry name" value="PROLYL 4-HYDROXYLASE ALPHA SUBUNIT"/>
    <property type="match status" value="1"/>
</dbReference>
<evidence type="ECO:0000256" key="6">
    <source>
        <dbReference type="ARBA" id="ARBA00023004"/>
    </source>
</evidence>
<dbReference type="GO" id="GO:0031418">
    <property type="term" value="F:L-ascorbic acid binding"/>
    <property type="evidence" value="ECO:0007669"/>
    <property type="project" value="UniProtKB-KW"/>
</dbReference>
<evidence type="ECO:0000256" key="4">
    <source>
        <dbReference type="ARBA" id="ARBA00022964"/>
    </source>
</evidence>
<dbReference type="OrthoDB" id="269774at2"/>
<evidence type="ECO:0000256" key="5">
    <source>
        <dbReference type="ARBA" id="ARBA00023002"/>
    </source>
</evidence>
<evidence type="ECO:0000256" key="1">
    <source>
        <dbReference type="ARBA" id="ARBA00001961"/>
    </source>
</evidence>
<organism evidence="8 9">
    <name type="scientific">Pontixanthobacter luteolus</name>
    <dbReference type="NCBI Taxonomy" id="295089"/>
    <lineage>
        <taxon>Bacteria</taxon>
        <taxon>Pseudomonadati</taxon>
        <taxon>Pseudomonadota</taxon>
        <taxon>Alphaproteobacteria</taxon>
        <taxon>Sphingomonadales</taxon>
        <taxon>Erythrobacteraceae</taxon>
        <taxon>Pontixanthobacter</taxon>
    </lineage>
</organism>
<dbReference type="SMART" id="SM00702">
    <property type="entry name" value="P4Hc"/>
    <property type="match status" value="1"/>
</dbReference>